<dbReference type="PANTHER" id="PTHR11461">
    <property type="entry name" value="SERINE PROTEASE INHIBITOR, SERPIN"/>
    <property type="match status" value="1"/>
</dbReference>
<evidence type="ECO:0000259" key="4">
    <source>
        <dbReference type="Pfam" id="PF00079"/>
    </source>
</evidence>
<accession>A0A836GAP1</accession>
<evidence type="ECO:0000256" key="2">
    <source>
        <dbReference type="ARBA" id="ARBA00022900"/>
    </source>
</evidence>
<evidence type="ECO:0000313" key="5">
    <source>
        <dbReference type="EMBL" id="KAG5335450.1"/>
    </source>
</evidence>
<feature type="region of interest" description="Disordered" evidence="3">
    <location>
        <begin position="326"/>
        <end position="352"/>
    </location>
</feature>
<dbReference type="InterPro" id="IPR000215">
    <property type="entry name" value="Serpin_fam"/>
</dbReference>
<dbReference type="Pfam" id="PF00079">
    <property type="entry name" value="Serpin"/>
    <property type="match status" value="1"/>
</dbReference>
<feature type="compositionally biased region" description="Polar residues" evidence="3">
    <location>
        <begin position="175"/>
        <end position="208"/>
    </location>
</feature>
<dbReference type="SUPFAM" id="SSF56574">
    <property type="entry name" value="Serpins"/>
    <property type="match status" value="1"/>
</dbReference>
<comment type="caution">
    <text evidence="5">The sequence shown here is derived from an EMBL/GenBank/DDBJ whole genome shotgun (WGS) entry which is preliminary data.</text>
</comment>
<feature type="non-terminal residue" evidence="5">
    <location>
        <position position="812"/>
    </location>
</feature>
<evidence type="ECO:0000256" key="3">
    <source>
        <dbReference type="SAM" id="MobiDB-lite"/>
    </source>
</evidence>
<dbReference type="AlphaFoldDB" id="A0A836GAP1"/>
<dbReference type="InterPro" id="IPR023796">
    <property type="entry name" value="Serpin_dom"/>
</dbReference>
<keyword evidence="2" id="KW-0722">Serine protease inhibitor</keyword>
<feature type="region of interest" description="Disordered" evidence="3">
    <location>
        <begin position="175"/>
        <end position="219"/>
    </location>
</feature>
<name>A0A836GAP1_9HYME</name>
<keyword evidence="1" id="KW-0646">Protease inhibitor</keyword>
<evidence type="ECO:0000313" key="6">
    <source>
        <dbReference type="Proteomes" id="UP000669903"/>
    </source>
</evidence>
<protein>
    <submittedName>
        <fullName evidence="5">ILEU inhibitor</fullName>
    </submittedName>
</protein>
<feature type="non-terminal residue" evidence="5">
    <location>
        <position position="1"/>
    </location>
</feature>
<dbReference type="GO" id="GO:0005615">
    <property type="term" value="C:extracellular space"/>
    <property type="evidence" value="ECO:0007669"/>
    <property type="project" value="InterPro"/>
</dbReference>
<gene>
    <name evidence="5" type="primary">Serpinb1_0</name>
    <name evidence="5" type="ORF">G6Z76_0011119</name>
</gene>
<reference evidence="5" key="1">
    <citation type="submission" date="2020-03" db="EMBL/GenBank/DDBJ databases">
        <title>Relaxed selection underlies rapid genomic changes in the transitions from sociality to social parasitism in ants.</title>
        <authorList>
            <person name="Bi X."/>
        </authorList>
    </citation>
    <scope>NUCLEOTIDE SEQUENCE</scope>
    <source>
        <strain evidence="5">BGI-DK2014a</strain>
        <tissue evidence="5">Whole body</tissue>
    </source>
</reference>
<feature type="domain" description="Serpin" evidence="4">
    <location>
        <begin position="618"/>
        <end position="806"/>
    </location>
</feature>
<sequence>MILVVPLLARASRQILDSGLRIQQPSPTRAVSSAFAYRYDHPWYRADTERPVDVITDVVNELGVRILQQYLTRGNVAFSPTGVAFVLAALYEGSAGRGSQQIAEAIGLPANRDVTRIGFRDIHRRLRSYLNADGFLGGLTLSRENTRLRPEYEDILRFYGFDLSSIEQEANVTVSMEDSSGITELPTSTIGSSMPSTEMANTENVPDMTTTTSTTLPPAGAETTVVPSTAAGVTQQTVTMASTSATDVQSTLAPVTSTGTIVQNTSPTQSINSLTAVTSGESIQPTSSAGAETVVGSPNTITPIVNTDSQMIPTTNVVTVADNQGQQTSPTVTVGDSATSANVPNESVQPSTGAGITAAVTVSMSTDGSTFATNTEVPMTTNTLSSDSPTAIVTDPSTDALVAASSVVINMMPANTTIPNVTVTMNSLTTVVPVKLNSANVTISNPVTETMMVNDVNLQSNTETSADTPIGNTLGMIAANDLTMTTMINIDDAVTTVVPPVSTTNANNLAGNNVTIANSMMSSIDNETAVSLVDENTISNRKKKDIINLIDSIINSNTVKDESQDRSPNLRKRKTRSLRGYFSSYPDEGIWMQNLEIWKSYNTANPSESSIGDSSAEMSFLVNGCDVSSVSASRYIAVLPFAYFPSLQAVALEFPLDDPRYNIILFMPTDKTDTLRLARDLGGKSLRLLRKRLQPTWVRATIPSFMLRGFVTLTSFLQRLGILDVFEPRVADLSPMTSDLGVYARDVQQSIGVNIRNYMKPDRTHSRNGLFERAGPEPFTALHPFLYFIVDTETSVSLIAGRVDDPLNSRIL</sequence>
<dbReference type="PANTHER" id="PTHR11461:SF130">
    <property type="entry name" value="SERPIN 85F"/>
    <property type="match status" value="1"/>
</dbReference>
<dbReference type="InterPro" id="IPR036186">
    <property type="entry name" value="Serpin_sf"/>
</dbReference>
<evidence type="ECO:0000256" key="1">
    <source>
        <dbReference type="ARBA" id="ARBA00022690"/>
    </source>
</evidence>
<organism evidence="5 6">
    <name type="scientific">Acromyrmex charruanus</name>
    <dbReference type="NCBI Taxonomy" id="2715315"/>
    <lineage>
        <taxon>Eukaryota</taxon>
        <taxon>Metazoa</taxon>
        <taxon>Ecdysozoa</taxon>
        <taxon>Arthropoda</taxon>
        <taxon>Hexapoda</taxon>
        <taxon>Insecta</taxon>
        <taxon>Pterygota</taxon>
        <taxon>Neoptera</taxon>
        <taxon>Endopterygota</taxon>
        <taxon>Hymenoptera</taxon>
        <taxon>Apocrita</taxon>
        <taxon>Aculeata</taxon>
        <taxon>Formicoidea</taxon>
        <taxon>Formicidae</taxon>
        <taxon>Myrmicinae</taxon>
        <taxon>Acromyrmex</taxon>
    </lineage>
</organism>
<dbReference type="Proteomes" id="UP000669903">
    <property type="component" value="Unassembled WGS sequence"/>
</dbReference>
<dbReference type="Gene3D" id="3.30.497.10">
    <property type="entry name" value="Antithrombin, subunit I, domain 2"/>
    <property type="match status" value="2"/>
</dbReference>
<dbReference type="InterPro" id="IPR042178">
    <property type="entry name" value="Serpin_sf_1"/>
</dbReference>
<dbReference type="EMBL" id="JAANIC010004197">
    <property type="protein sequence ID" value="KAG5335450.1"/>
    <property type="molecule type" value="Genomic_DNA"/>
</dbReference>
<keyword evidence="6" id="KW-1185">Reference proteome</keyword>
<proteinExistence type="predicted"/>
<dbReference type="GO" id="GO:0004867">
    <property type="term" value="F:serine-type endopeptidase inhibitor activity"/>
    <property type="evidence" value="ECO:0007669"/>
    <property type="project" value="UniProtKB-KW"/>
</dbReference>